<proteinExistence type="predicted"/>
<organism evidence="2 3">
    <name type="scientific">Neisseria flavescens NRL30031/H210</name>
    <dbReference type="NCBI Taxonomy" id="546264"/>
    <lineage>
        <taxon>Bacteria</taxon>
        <taxon>Pseudomonadati</taxon>
        <taxon>Pseudomonadota</taxon>
        <taxon>Betaproteobacteria</taxon>
        <taxon>Neisseriales</taxon>
        <taxon>Neisseriaceae</taxon>
        <taxon>Neisseria</taxon>
    </lineage>
</organism>
<accession>C0ELL7</accession>
<feature type="non-terminal residue" evidence="2">
    <location>
        <position position="43"/>
    </location>
</feature>
<evidence type="ECO:0008006" key="4">
    <source>
        <dbReference type="Google" id="ProtNLM"/>
    </source>
</evidence>
<evidence type="ECO:0000256" key="1">
    <source>
        <dbReference type="SAM" id="SignalP"/>
    </source>
</evidence>
<evidence type="ECO:0000313" key="2">
    <source>
        <dbReference type="EMBL" id="EEG34048.1"/>
    </source>
</evidence>
<protein>
    <recommendedName>
        <fullName evidence="4">Lipoprotein</fullName>
    </recommendedName>
</protein>
<dbReference type="Proteomes" id="UP000004457">
    <property type="component" value="Unassembled WGS sequence"/>
</dbReference>
<reference evidence="2 3" key="1">
    <citation type="submission" date="2009-01" db="EMBL/GenBank/DDBJ databases">
        <authorList>
            <person name="Fulton L."/>
            <person name="Clifton S."/>
            <person name="Chinwalla A.T."/>
            <person name="Mitreva M."/>
            <person name="Sodergren E."/>
            <person name="Weinstock G."/>
            <person name="Clifton S."/>
            <person name="Dooling D.J."/>
            <person name="Fulton B."/>
            <person name="Minx P."/>
            <person name="Pepin K.H."/>
            <person name="Johnson M."/>
            <person name="Bhonagiri V."/>
            <person name="Nash W.E."/>
            <person name="Mardis E.R."/>
            <person name="Wilson R.K."/>
        </authorList>
    </citation>
    <scope>NUCLEOTIDE SEQUENCE [LARGE SCALE GENOMIC DNA]</scope>
    <source>
        <strain evidence="2 3">NRL30031/H210</strain>
    </source>
</reference>
<gene>
    <name evidence="2" type="ORF">NEIFLAOT_00822</name>
</gene>
<sequence>MLKKWNKKYWAGMGVILALTGCTSVADMVGYDTATLNEDAAKS</sequence>
<evidence type="ECO:0000313" key="3">
    <source>
        <dbReference type="Proteomes" id="UP000004457"/>
    </source>
</evidence>
<name>C0ELL7_NEIFL</name>
<comment type="caution">
    <text evidence="2">The sequence shown here is derived from an EMBL/GenBank/DDBJ whole genome shotgun (WGS) entry which is preliminary data.</text>
</comment>
<keyword evidence="3" id="KW-1185">Reference proteome</keyword>
<feature type="signal peptide" evidence="1">
    <location>
        <begin position="1"/>
        <end position="26"/>
    </location>
</feature>
<feature type="chain" id="PRO_5002897527" description="Lipoprotein" evidence="1">
    <location>
        <begin position="27"/>
        <end position="43"/>
    </location>
</feature>
<keyword evidence="1" id="KW-0732">Signal</keyword>
<dbReference type="EMBL" id="ACEN01000021">
    <property type="protein sequence ID" value="EEG34048.1"/>
    <property type="molecule type" value="Genomic_DNA"/>
</dbReference>
<dbReference type="PROSITE" id="PS51257">
    <property type="entry name" value="PROKAR_LIPOPROTEIN"/>
    <property type="match status" value="1"/>
</dbReference>
<dbReference type="AlphaFoldDB" id="C0ELL7"/>